<keyword evidence="1" id="KW-1133">Transmembrane helix</keyword>
<protein>
    <recommendedName>
        <fullName evidence="2">DUF6286 domain-containing protein</fullName>
    </recommendedName>
</protein>
<sequence>MSKTSRSQRLRRRSSRSVPATITALVLLALAVAVAWLGISRLVTGSWPDFMSSIRESLAEFTWNSPAVWAAAVVLALIGLILLLAAILPGKHTAVRLAGPSDADAKSVETVISRRGLSRLASWHLDHADGVESTSVDSTARKVTATVRTPLRTTSELSRTLTESLERKFDEIGVDPAPQVVVRVRSTE</sequence>
<evidence type="ECO:0000256" key="1">
    <source>
        <dbReference type="SAM" id="Phobius"/>
    </source>
</evidence>
<dbReference type="InterPro" id="IPR046253">
    <property type="entry name" value="DUF6286"/>
</dbReference>
<evidence type="ECO:0000313" key="3">
    <source>
        <dbReference type="EMBL" id="TYD00474.1"/>
    </source>
</evidence>
<dbReference type="Pfam" id="PF19803">
    <property type="entry name" value="DUF6286"/>
    <property type="match status" value="1"/>
</dbReference>
<keyword evidence="1" id="KW-0472">Membrane</keyword>
<dbReference type="RefSeq" id="WP_148599776.1">
    <property type="nucleotide sequence ID" value="NZ_VSLD01000001.1"/>
</dbReference>
<dbReference type="Proteomes" id="UP000323410">
    <property type="component" value="Unassembled WGS sequence"/>
</dbReference>
<keyword evidence="4" id="KW-1185">Reference proteome</keyword>
<evidence type="ECO:0000313" key="4">
    <source>
        <dbReference type="Proteomes" id="UP000323410"/>
    </source>
</evidence>
<dbReference type="AlphaFoldDB" id="A0A5D0XUR6"/>
<feature type="transmembrane region" description="Helical" evidence="1">
    <location>
        <begin position="67"/>
        <end position="88"/>
    </location>
</feature>
<keyword evidence="1" id="KW-0812">Transmembrane</keyword>
<gene>
    <name evidence="3" type="ORF">FQ377_03265</name>
</gene>
<dbReference type="OrthoDB" id="4946415at2"/>
<reference evidence="3 4" key="1">
    <citation type="submission" date="2019-08" db="EMBL/GenBank/DDBJ databases">
        <title>Genone of Arthrobacter echini P9.</title>
        <authorList>
            <person name="Bowman J.P."/>
        </authorList>
    </citation>
    <scope>NUCLEOTIDE SEQUENCE [LARGE SCALE GENOMIC DNA]</scope>
    <source>
        <strain evidence="3 4">P9</strain>
    </source>
</reference>
<accession>A0A5D0XUR6</accession>
<name>A0A5D0XUR6_9MICC</name>
<evidence type="ECO:0000259" key="2">
    <source>
        <dbReference type="Pfam" id="PF19803"/>
    </source>
</evidence>
<feature type="domain" description="DUF6286" evidence="2">
    <location>
        <begin position="77"/>
        <end position="185"/>
    </location>
</feature>
<organism evidence="3 4">
    <name type="scientific">Arthrobacter echini</name>
    <dbReference type="NCBI Taxonomy" id="1529066"/>
    <lineage>
        <taxon>Bacteria</taxon>
        <taxon>Bacillati</taxon>
        <taxon>Actinomycetota</taxon>
        <taxon>Actinomycetes</taxon>
        <taxon>Micrococcales</taxon>
        <taxon>Micrococcaceae</taxon>
        <taxon>Arthrobacter</taxon>
    </lineage>
</organism>
<dbReference type="EMBL" id="VSLD01000001">
    <property type="protein sequence ID" value="TYD00474.1"/>
    <property type="molecule type" value="Genomic_DNA"/>
</dbReference>
<feature type="transmembrane region" description="Helical" evidence="1">
    <location>
        <begin position="20"/>
        <end position="39"/>
    </location>
</feature>
<proteinExistence type="predicted"/>
<comment type="caution">
    <text evidence="3">The sequence shown here is derived from an EMBL/GenBank/DDBJ whole genome shotgun (WGS) entry which is preliminary data.</text>
</comment>